<protein>
    <submittedName>
        <fullName evidence="1">Uncharacterized protein</fullName>
    </submittedName>
</protein>
<dbReference type="EMBL" id="CP010525">
    <property type="protein sequence ID" value="AJO20902.1"/>
    <property type="molecule type" value="Genomic_DNA"/>
</dbReference>
<dbReference type="Proteomes" id="UP000032024">
    <property type="component" value="Chromosome"/>
</dbReference>
<dbReference type="AlphaFoldDB" id="A0AAN0T1R0"/>
<keyword evidence="2" id="KW-1185">Reference proteome</keyword>
<organism evidence="1 2">
    <name type="scientific">Heyndrickxia coagulans</name>
    <name type="common">Weizmannia coagulans</name>
    <dbReference type="NCBI Taxonomy" id="1398"/>
    <lineage>
        <taxon>Bacteria</taxon>
        <taxon>Bacillati</taxon>
        <taxon>Bacillota</taxon>
        <taxon>Bacilli</taxon>
        <taxon>Bacillales</taxon>
        <taxon>Bacillaceae</taxon>
        <taxon>Heyndrickxia</taxon>
    </lineage>
</organism>
<evidence type="ECO:0000313" key="1">
    <source>
        <dbReference type="EMBL" id="AJO20902.1"/>
    </source>
</evidence>
<accession>A0AAN0T1R0</accession>
<reference evidence="2" key="1">
    <citation type="submission" date="2015-01" db="EMBL/GenBank/DDBJ databases">
        <title>Comparative genome analysis of Bacillus coagulans HM-08, Clostridium butyricum HM-68, Bacillus subtilis HM-66 and Bacillus paralicheniformis BL-09.</title>
        <authorList>
            <person name="Zhang H."/>
        </authorList>
    </citation>
    <scope>NUCLEOTIDE SEQUENCE [LARGE SCALE GENOMIC DNA]</scope>
    <source>
        <strain evidence="2">HM-08</strain>
    </source>
</reference>
<evidence type="ECO:0000313" key="2">
    <source>
        <dbReference type="Proteomes" id="UP000032024"/>
    </source>
</evidence>
<gene>
    <name evidence="1" type="ORF">SB48_HM08orf00159</name>
</gene>
<proteinExistence type="predicted"/>
<sequence>MGKTVASQSLTIFMAGFFLWKRQRVQCFLTYKGTSKQP</sequence>
<name>A0AAN0T1R0_HEYCO</name>